<protein>
    <submittedName>
        <fullName evidence="1">MxaD family protein</fullName>
    </submittedName>
</protein>
<gene>
    <name evidence="1" type="ORF">MMAD_40030</name>
</gene>
<evidence type="ECO:0000313" key="2">
    <source>
        <dbReference type="Proteomes" id="UP000466517"/>
    </source>
</evidence>
<dbReference type="Gene3D" id="3.30.530.20">
    <property type="match status" value="1"/>
</dbReference>
<dbReference type="RefSeq" id="WP_163740473.1">
    <property type="nucleotide sequence ID" value="NZ_AP022610.1"/>
</dbReference>
<dbReference type="KEGG" id="mmag:MMAD_40030"/>
<dbReference type="Pfam" id="PF10604">
    <property type="entry name" value="Polyketide_cyc2"/>
    <property type="match status" value="1"/>
</dbReference>
<sequence>MVLDEAVAEISRSRTIMAQPQAIWDVLADFGTLSSWADGVDHSCLLHHGPDGAAVGTTRRVQLGRRALVERITECTPPVTLGYDVEGLPPRLRTVANRWTLRPRGETTAVTLTSTVDIGGGPVALAAEWVVCRRMAAASDSMLDGLARATEDTHD</sequence>
<dbReference type="InterPro" id="IPR019587">
    <property type="entry name" value="Polyketide_cyclase/dehydratase"/>
</dbReference>
<dbReference type="InterPro" id="IPR023393">
    <property type="entry name" value="START-like_dom_sf"/>
</dbReference>
<reference evidence="1 2" key="1">
    <citation type="journal article" date="2019" name="Emerg. Microbes Infect.">
        <title>Comprehensive subspecies identification of 175 nontuberculous mycobacteria species based on 7547 genomic profiles.</title>
        <authorList>
            <person name="Matsumoto Y."/>
            <person name="Kinjo T."/>
            <person name="Motooka D."/>
            <person name="Nabeya D."/>
            <person name="Jung N."/>
            <person name="Uechi K."/>
            <person name="Horii T."/>
            <person name="Iida T."/>
            <person name="Fujita J."/>
            <person name="Nakamura S."/>
        </authorList>
    </citation>
    <scope>NUCLEOTIDE SEQUENCE [LARGE SCALE GENOMIC DNA]</scope>
    <source>
        <strain evidence="1 2">JCM 13574</strain>
    </source>
</reference>
<organism evidence="1 2">
    <name type="scientific">Mycolicibacterium madagascariense</name>
    <dbReference type="NCBI Taxonomy" id="212765"/>
    <lineage>
        <taxon>Bacteria</taxon>
        <taxon>Bacillati</taxon>
        <taxon>Actinomycetota</taxon>
        <taxon>Actinomycetes</taxon>
        <taxon>Mycobacteriales</taxon>
        <taxon>Mycobacteriaceae</taxon>
        <taxon>Mycolicibacterium</taxon>
    </lineage>
</organism>
<dbReference type="CDD" id="cd07821">
    <property type="entry name" value="PYR_PYL_RCAR_like"/>
    <property type="match status" value="1"/>
</dbReference>
<dbReference type="AlphaFoldDB" id="A0A7I7XKG7"/>
<evidence type="ECO:0000313" key="1">
    <source>
        <dbReference type="EMBL" id="BBZ29708.1"/>
    </source>
</evidence>
<name>A0A7I7XKG7_9MYCO</name>
<keyword evidence="2" id="KW-1185">Reference proteome</keyword>
<dbReference type="EMBL" id="AP022610">
    <property type="protein sequence ID" value="BBZ29708.1"/>
    <property type="molecule type" value="Genomic_DNA"/>
</dbReference>
<accession>A0A7I7XKG7</accession>
<dbReference type="SUPFAM" id="SSF55961">
    <property type="entry name" value="Bet v1-like"/>
    <property type="match status" value="1"/>
</dbReference>
<proteinExistence type="predicted"/>
<dbReference type="Proteomes" id="UP000466517">
    <property type="component" value="Chromosome"/>
</dbReference>